<organism evidence="1 2">
    <name type="scientific">Pleurodeles waltl</name>
    <name type="common">Iberian ribbed newt</name>
    <dbReference type="NCBI Taxonomy" id="8319"/>
    <lineage>
        <taxon>Eukaryota</taxon>
        <taxon>Metazoa</taxon>
        <taxon>Chordata</taxon>
        <taxon>Craniata</taxon>
        <taxon>Vertebrata</taxon>
        <taxon>Euteleostomi</taxon>
        <taxon>Amphibia</taxon>
        <taxon>Batrachia</taxon>
        <taxon>Caudata</taxon>
        <taxon>Salamandroidea</taxon>
        <taxon>Salamandridae</taxon>
        <taxon>Pleurodelinae</taxon>
        <taxon>Pleurodeles</taxon>
    </lineage>
</organism>
<protein>
    <submittedName>
        <fullName evidence="1">Uncharacterized protein</fullName>
    </submittedName>
</protein>
<proteinExistence type="predicted"/>
<name>A0AAV7WDG4_PLEWA</name>
<sequence length="72" mass="8032">MAVAQWVYAPAAETRLQRSEFMCLLPKYGCSALYVAQRVYAPAVERVRQATRAREAAVCEACLSLTARTVKH</sequence>
<dbReference type="Proteomes" id="UP001066276">
    <property type="component" value="Chromosome 1_2"/>
</dbReference>
<accession>A0AAV7WDG4</accession>
<dbReference type="AlphaFoldDB" id="A0AAV7WDG4"/>
<evidence type="ECO:0000313" key="1">
    <source>
        <dbReference type="EMBL" id="KAJ1210647.1"/>
    </source>
</evidence>
<dbReference type="EMBL" id="JANPWB010000002">
    <property type="protein sequence ID" value="KAJ1210647.1"/>
    <property type="molecule type" value="Genomic_DNA"/>
</dbReference>
<comment type="caution">
    <text evidence="1">The sequence shown here is derived from an EMBL/GenBank/DDBJ whole genome shotgun (WGS) entry which is preliminary data.</text>
</comment>
<gene>
    <name evidence="1" type="ORF">NDU88_006009</name>
</gene>
<evidence type="ECO:0000313" key="2">
    <source>
        <dbReference type="Proteomes" id="UP001066276"/>
    </source>
</evidence>
<keyword evidence="2" id="KW-1185">Reference proteome</keyword>
<reference evidence="1" key="1">
    <citation type="journal article" date="2022" name="bioRxiv">
        <title>Sequencing and chromosome-scale assembly of the giantPleurodeles waltlgenome.</title>
        <authorList>
            <person name="Brown T."/>
            <person name="Elewa A."/>
            <person name="Iarovenko S."/>
            <person name="Subramanian E."/>
            <person name="Araus A.J."/>
            <person name="Petzold A."/>
            <person name="Susuki M."/>
            <person name="Suzuki K.-i.T."/>
            <person name="Hayashi T."/>
            <person name="Toyoda A."/>
            <person name="Oliveira C."/>
            <person name="Osipova E."/>
            <person name="Leigh N.D."/>
            <person name="Simon A."/>
            <person name="Yun M.H."/>
        </authorList>
    </citation>
    <scope>NUCLEOTIDE SEQUENCE</scope>
    <source>
        <strain evidence="1">20211129_DDA</strain>
        <tissue evidence="1">Liver</tissue>
    </source>
</reference>